<proteinExistence type="predicted"/>
<organism evidence="2 4">
    <name type="scientific">Mycoplasmopsis arginini</name>
    <name type="common">Mycoplasma arginini</name>
    <dbReference type="NCBI Taxonomy" id="2094"/>
    <lineage>
        <taxon>Bacteria</taxon>
        <taxon>Bacillati</taxon>
        <taxon>Mycoplasmatota</taxon>
        <taxon>Mycoplasmoidales</taxon>
        <taxon>Metamycoplasmataceae</taxon>
        <taxon>Mycoplasmopsis</taxon>
    </lineage>
</organism>
<sequence length="85" mass="10098">MKLNKKDLLFWNQLSNFLSQFFDLIKLQDEDKFVFVTAFTHKSFSNENNNCPHNDYLEFIGDGVLQFIVTDWILDNHPQWGARIS</sequence>
<feature type="domain" description="RNase III" evidence="1">
    <location>
        <begin position="18"/>
        <end position="79"/>
    </location>
</feature>
<gene>
    <name evidence="2" type="primary">rnc</name>
    <name evidence="2" type="ORF">DCBHLPFO_00223</name>
    <name evidence="3" type="ORF">V2E25_02775</name>
</gene>
<dbReference type="Proteomes" id="UP001432074">
    <property type="component" value="Chromosome"/>
</dbReference>
<dbReference type="GO" id="GO:0006396">
    <property type="term" value="P:RNA processing"/>
    <property type="evidence" value="ECO:0007669"/>
    <property type="project" value="InterPro"/>
</dbReference>
<reference evidence="3" key="2">
    <citation type="submission" date="2024-01" db="EMBL/GenBank/DDBJ databases">
        <title>Complete genome sequence of Mycoplasma arginini type strain G 230.</title>
        <authorList>
            <person name="Spergser J."/>
        </authorList>
    </citation>
    <scope>NUCLEOTIDE SEQUENCE</scope>
    <source>
        <strain evidence="3">NCTC 10129</strain>
    </source>
</reference>
<dbReference type="AlphaFoldDB" id="A0AA43QWQ8"/>
<dbReference type="Pfam" id="PF14622">
    <property type="entry name" value="Ribonucleas_3_3"/>
    <property type="match status" value="1"/>
</dbReference>
<evidence type="ECO:0000259" key="1">
    <source>
        <dbReference type="PROSITE" id="PS50142"/>
    </source>
</evidence>
<reference evidence="2" key="1">
    <citation type="submission" date="2022-11" db="EMBL/GenBank/DDBJ databases">
        <title>Draft genome of Mycoplasma arginini isolated from fly.</title>
        <authorList>
            <person name="Severgnini M."/>
            <person name="Gioia G."/>
            <person name="Cremonesi P."/>
            <person name="Moroni P."/>
            <person name="Addis M.F."/>
            <person name="Castiglioni B."/>
        </authorList>
    </citation>
    <scope>NUCLEOTIDE SEQUENCE</scope>
    <source>
        <strain evidence="2">QMP CG1-1632</strain>
    </source>
</reference>
<evidence type="ECO:0000313" key="5">
    <source>
        <dbReference type="Proteomes" id="UP001432074"/>
    </source>
</evidence>
<evidence type="ECO:0000313" key="2">
    <source>
        <dbReference type="EMBL" id="MDI3349588.1"/>
    </source>
</evidence>
<accession>A0AA43QWQ8</accession>
<dbReference type="GeneID" id="80703773"/>
<dbReference type="Proteomes" id="UP001162175">
    <property type="component" value="Unassembled WGS sequence"/>
</dbReference>
<keyword evidence="5" id="KW-1185">Reference proteome</keyword>
<dbReference type="EMBL" id="JAPFAR010000042">
    <property type="protein sequence ID" value="MDI3349588.1"/>
    <property type="molecule type" value="Genomic_DNA"/>
</dbReference>
<dbReference type="Gene3D" id="1.10.1520.10">
    <property type="entry name" value="Ribonuclease III domain"/>
    <property type="match status" value="1"/>
</dbReference>
<dbReference type="CDD" id="cd00593">
    <property type="entry name" value="RIBOc"/>
    <property type="match status" value="1"/>
</dbReference>
<dbReference type="EC" id="3.1.26.3" evidence="2"/>
<dbReference type="InterPro" id="IPR036389">
    <property type="entry name" value="RNase_III_sf"/>
</dbReference>
<dbReference type="PROSITE" id="PS50142">
    <property type="entry name" value="RNASE_3_2"/>
    <property type="match status" value="1"/>
</dbReference>
<name>A0AA43QWQ8_MYCAR</name>
<dbReference type="RefSeq" id="WP_223213156.1">
    <property type="nucleotide sequence ID" value="NZ_AP014657.1"/>
</dbReference>
<dbReference type="InterPro" id="IPR000999">
    <property type="entry name" value="RNase_III_dom"/>
</dbReference>
<protein>
    <submittedName>
        <fullName evidence="2">Ribonuclease 3</fullName>
        <ecNumber evidence="2">3.1.26.3</ecNumber>
    </submittedName>
</protein>
<dbReference type="EMBL" id="CP143577">
    <property type="protein sequence ID" value="WVN21880.1"/>
    <property type="molecule type" value="Genomic_DNA"/>
</dbReference>
<keyword evidence="2" id="KW-0378">Hydrolase</keyword>
<dbReference type="GO" id="GO:0004525">
    <property type="term" value="F:ribonuclease III activity"/>
    <property type="evidence" value="ECO:0007669"/>
    <property type="project" value="UniProtKB-EC"/>
</dbReference>
<dbReference type="SUPFAM" id="SSF69065">
    <property type="entry name" value="RNase III domain-like"/>
    <property type="match status" value="1"/>
</dbReference>
<evidence type="ECO:0000313" key="3">
    <source>
        <dbReference type="EMBL" id="WVN21880.1"/>
    </source>
</evidence>
<evidence type="ECO:0000313" key="4">
    <source>
        <dbReference type="Proteomes" id="UP001162175"/>
    </source>
</evidence>